<dbReference type="InterPro" id="IPR001647">
    <property type="entry name" value="HTH_TetR"/>
</dbReference>
<gene>
    <name evidence="6" type="ORF">SAMN05421748_122131</name>
</gene>
<evidence type="ECO:0000256" key="2">
    <source>
        <dbReference type="ARBA" id="ARBA00023125"/>
    </source>
</evidence>
<organism evidence="6 7">
    <name type="scientific">Paractinoplanes atraurantiacus</name>
    <dbReference type="NCBI Taxonomy" id="1036182"/>
    <lineage>
        <taxon>Bacteria</taxon>
        <taxon>Bacillati</taxon>
        <taxon>Actinomycetota</taxon>
        <taxon>Actinomycetes</taxon>
        <taxon>Micromonosporales</taxon>
        <taxon>Micromonosporaceae</taxon>
        <taxon>Paractinoplanes</taxon>
    </lineage>
</organism>
<evidence type="ECO:0000256" key="3">
    <source>
        <dbReference type="ARBA" id="ARBA00023163"/>
    </source>
</evidence>
<dbReference type="InterPro" id="IPR050109">
    <property type="entry name" value="HTH-type_TetR-like_transc_reg"/>
</dbReference>
<dbReference type="GO" id="GO:0003700">
    <property type="term" value="F:DNA-binding transcription factor activity"/>
    <property type="evidence" value="ECO:0007669"/>
    <property type="project" value="TreeGrafter"/>
</dbReference>
<dbReference type="GO" id="GO:0000976">
    <property type="term" value="F:transcription cis-regulatory region binding"/>
    <property type="evidence" value="ECO:0007669"/>
    <property type="project" value="TreeGrafter"/>
</dbReference>
<keyword evidence="7" id="KW-1185">Reference proteome</keyword>
<dbReference type="PROSITE" id="PS50977">
    <property type="entry name" value="HTH_TETR_2"/>
    <property type="match status" value="1"/>
</dbReference>
<dbReference type="Proteomes" id="UP000219612">
    <property type="component" value="Unassembled WGS sequence"/>
</dbReference>
<dbReference type="EMBL" id="OBDY01000022">
    <property type="protein sequence ID" value="SNY61292.1"/>
    <property type="molecule type" value="Genomic_DNA"/>
</dbReference>
<feature type="DNA-binding region" description="H-T-H motif" evidence="4">
    <location>
        <begin position="38"/>
        <end position="57"/>
    </location>
</feature>
<name>A0A285JLW0_9ACTN</name>
<evidence type="ECO:0000256" key="1">
    <source>
        <dbReference type="ARBA" id="ARBA00023015"/>
    </source>
</evidence>
<dbReference type="SUPFAM" id="SSF46689">
    <property type="entry name" value="Homeodomain-like"/>
    <property type="match status" value="1"/>
</dbReference>
<dbReference type="InterPro" id="IPR009057">
    <property type="entry name" value="Homeodomain-like_sf"/>
</dbReference>
<keyword evidence="2 4" id="KW-0238">DNA-binding</keyword>
<accession>A0A285JLW0</accession>
<dbReference type="PANTHER" id="PTHR30055">
    <property type="entry name" value="HTH-TYPE TRANSCRIPTIONAL REGULATOR RUTR"/>
    <property type="match status" value="1"/>
</dbReference>
<dbReference type="PANTHER" id="PTHR30055:SF234">
    <property type="entry name" value="HTH-TYPE TRANSCRIPTIONAL REGULATOR BETI"/>
    <property type="match status" value="1"/>
</dbReference>
<dbReference type="Pfam" id="PF00440">
    <property type="entry name" value="TetR_N"/>
    <property type="match status" value="1"/>
</dbReference>
<keyword evidence="1" id="KW-0805">Transcription regulation</keyword>
<keyword evidence="3" id="KW-0804">Transcription</keyword>
<dbReference type="AlphaFoldDB" id="A0A285JLW0"/>
<protein>
    <submittedName>
        <fullName evidence="6">Regulatory protein, tetR family</fullName>
    </submittedName>
</protein>
<evidence type="ECO:0000313" key="7">
    <source>
        <dbReference type="Proteomes" id="UP000219612"/>
    </source>
</evidence>
<dbReference type="InterPro" id="IPR023772">
    <property type="entry name" value="DNA-bd_HTH_TetR-type_CS"/>
</dbReference>
<proteinExistence type="predicted"/>
<feature type="domain" description="HTH tetR-type" evidence="5">
    <location>
        <begin position="15"/>
        <end position="75"/>
    </location>
</feature>
<dbReference type="RefSeq" id="WP_245923588.1">
    <property type="nucleotide sequence ID" value="NZ_OBDY01000022.1"/>
</dbReference>
<evidence type="ECO:0000256" key="4">
    <source>
        <dbReference type="PROSITE-ProRule" id="PRU00335"/>
    </source>
</evidence>
<dbReference type="PROSITE" id="PS01081">
    <property type="entry name" value="HTH_TETR_1"/>
    <property type="match status" value="1"/>
</dbReference>
<dbReference type="Gene3D" id="1.10.357.10">
    <property type="entry name" value="Tetracycline Repressor, domain 2"/>
    <property type="match status" value="1"/>
</dbReference>
<sequence length="188" mass="19918">MDRRTAGVRGGARGTQVVERVRAAVVSEMAAHGFDGMTIDGVARAAQVNRTTIYRRWPTKADLLAAVVEPLLAAFADEDLLALVRRVRDTSVGPEGRVLAEAVRLRVAELGDIVARSFAPFRAAAARAGAGEMAAHLAYSGIVMWEQMYGRPATDEECAALVAAVLPGHPLPDVQAVDARIVAGHVDP</sequence>
<evidence type="ECO:0000313" key="6">
    <source>
        <dbReference type="EMBL" id="SNY61292.1"/>
    </source>
</evidence>
<evidence type="ECO:0000259" key="5">
    <source>
        <dbReference type="PROSITE" id="PS50977"/>
    </source>
</evidence>
<reference evidence="6 7" key="1">
    <citation type="submission" date="2017-09" db="EMBL/GenBank/DDBJ databases">
        <authorList>
            <person name="Ehlers B."/>
            <person name="Leendertz F.H."/>
        </authorList>
    </citation>
    <scope>NUCLEOTIDE SEQUENCE [LARGE SCALE GENOMIC DNA]</scope>
    <source>
        <strain evidence="6 7">CGMCC 4.6857</strain>
    </source>
</reference>